<dbReference type="PANTHER" id="PTHR43827:SF3">
    <property type="entry name" value="NADP-DEPENDENT OXIDOREDUCTASE DOMAIN-CONTAINING PROTEIN"/>
    <property type="match status" value="1"/>
</dbReference>
<protein>
    <submittedName>
        <fullName evidence="8">Aldo/keto reductase</fullName>
    </submittedName>
</protein>
<reference evidence="8 9" key="1">
    <citation type="submission" date="2019-03" db="EMBL/GenBank/DDBJ databases">
        <title>This is whole genome sequence of Paenibacillus sp MS74 strain.</title>
        <authorList>
            <person name="Trinh H.N."/>
        </authorList>
    </citation>
    <scope>NUCLEOTIDE SEQUENCE [LARGE SCALE GENOMIC DNA]</scope>
    <source>
        <strain evidence="8 9">MS74</strain>
    </source>
</reference>
<dbReference type="OrthoDB" id="9804790at2"/>
<feature type="binding site" evidence="5">
    <location>
        <position position="107"/>
    </location>
    <ligand>
        <name>substrate</name>
    </ligand>
</feature>
<dbReference type="CDD" id="cd19133">
    <property type="entry name" value="AKR_AKR5F1"/>
    <property type="match status" value="1"/>
</dbReference>
<keyword evidence="9" id="KW-1185">Reference proteome</keyword>
<evidence type="ECO:0000256" key="5">
    <source>
        <dbReference type="PIRSR" id="PIRSR000097-2"/>
    </source>
</evidence>
<dbReference type="FunFam" id="3.20.20.100:FF:000015">
    <property type="entry name" value="Oxidoreductase, aldo/keto reductase family"/>
    <property type="match status" value="1"/>
</dbReference>
<dbReference type="InterPro" id="IPR018170">
    <property type="entry name" value="Aldo/ket_reductase_CS"/>
</dbReference>
<name>A0A4R5KCE0_9BACL</name>
<dbReference type="InterPro" id="IPR036812">
    <property type="entry name" value="NAD(P)_OxRdtase_dom_sf"/>
</dbReference>
<evidence type="ECO:0000259" key="7">
    <source>
        <dbReference type="Pfam" id="PF00248"/>
    </source>
</evidence>
<dbReference type="SUPFAM" id="SSF51430">
    <property type="entry name" value="NAD(P)-linked oxidoreductase"/>
    <property type="match status" value="1"/>
</dbReference>
<feature type="active site" description="Proton donor" evidence="4">
    <location>
        <position position="49"/>
    </location>
</feature>
<accession>A0A4R5KCE0</accession>
<dbReference type="Proteomes" id="UP000295636">
    <property type="component" value="Unassembled WGS sequence"/>
</dbReference>
<evidence type="ECO:0000313" key="8">
    <source>
        <dbReference type="EMBL" id="TDF92969.1"/>
    </source>
</evidence>
<dbReference type="RefSeq" id="WP_133234528.1">
    <property type="nucleotide sequence ID" value="NZ_SMRT01000018.1"/>
</dbReference>
<organism evidence="8 9">
    <name type="scientific">Paenibacillus piri</name>
    <dbReference type="NCBI Taxonomy" id="2547395"/>
    <lineage>
        <taxon>Bacteria</taxon>
        <taxon>Bacillati</taxon>
        <taxon>Bacillota</taxon>
        <taxon>Bacilli</taxon>
        <taxon>Bacillales</taxon>
        <taxon>Paenibacillaceae</taxon>
        <taxon>Paenibacillus</taxon>
    </lineage>
</organism>
<comment type="similarity">
    <text evidence="1">Belongs to the aldo/keto reductase family.</text>
</comment>
<dbReference type="InterPro" id="IPR023210">
    <property type="entry name" value="NADP_OxRdtase_dom"/>
</dbReference>
<evidence type="ECO:0000313" key="9">
    <source>
        <dbReference type="Proteomes" id="UP000295636"/>
    </source>
</evidence>
<dbReference type="AlphaFoldDB" id="A0A4R5KCE0"/>
<dbReference type="EMBL" id="SMRT01000018">
    <property type="protein sequence ID" value="TDF92969.1"/>
    <property type="molecule type" value="Genomic_DNA"/>
</dbReference>
<evidence type="ECO:0000256" key="6">
    <source>
        <dbReference type="PIRSR" id="PIRSR000097-3"/>
    </source>
</evidence>
<dbReference type="Gene3D" id="3.20.20.100">
    <property type="entry name" value="NADP-dependent oxidoreductase domain"/>
    <property type="match status" value="1"/>
</dbReference>
<dbReference type="GO" id="GO:0016616">
    <property type="term" value="F:oxidoreductase activity, acting on the CH-OH group of donors, NAD or NADP as acceptor"/>
    <property type="evidence" value="ECO:0007669"/>
    <property type="project" value="UniProtKB-ARBA"/>
</dbReference>
<keyword evidence="3" id="KW-0560">Oxidoreductase</keyword>
<evidence type="ECO:0000256" key="3">
    <source>
        <dbReference type="ARBA" id="ARBA00023002"/>
    </source>
</evidence>
<dbReference type="PROSITE" id="PS00798">
    <property type="entry name" value="ALDOKETO_REDUCTASE_1"/>
    <property type="match status" value="1"/>
</dbReference>
<dbReference type="PROSITE" id="PS00063">
    <property type="entry name" value="ALDOKETO_REDUCTASE_3"/>
    <property type="match status" value="1"/>
</dbReference>
<gene>
    <name evidence="8" type="ORF">E1757_28265</name>
</gene>
<evidence type="ECO:0000256" key="2">
    <source>
        <dbReference type="ARBA" id="ARBA00022857"/>
    </source>
</evidence>
<sequence>MRYVELNNGVKMPILGYGVFQIPDHEQCERCVLDAIEVGYRLIDTAQGYGNEAAVGKAIRKCGVPREELFITTKIWISTYGYENAKKSIEGSLERLQLDYVDLLLIHQPFNDYYGTYRAMEELNKEGKLRAIGVSNFYPDRLVDLIKYNEVVPAVNQVETHVFNQEVKAREIMKKYGVQIQAWAPFAEGKNNLFSNETLNAIGDKYNKSSAQVALRYLIQIGVSVIPKTVNKERMKQNIDVFDFDLSNEDMDAIAALDRGETLFFSHYDPEHVERLTSMVRKF</sequence>
<dbReference type="InterPro" id="IPR020471">
    <property type="entry name" value="AKR"/>
</dbReference>
<dbReference type="PRINTS" id="PR00069">
    <property type="entry name" value="ALDKETRDTASE"/>
</dbReference>
<evidence type="ECO:0000256" key="4">
    <source>
        <dbReference type="PIRSR" id="PIRSR000097-1"/>
    </source>
</evidence>
<dbReference type="Pfam" id="PF00248">
    <property type="entry name" value="Aldo_ket_red"/>
    <property type="match status" value="1"/>
</dbReference>
<feature type="domain" description="NADP-dependent oxidoreductase" evidence="7">
    <location>
        <begin position="19"/>
        <end position="258"/>
    </location>
</feature>
<keyword evidence="2" id="KW-0521">NADP</keyword>
<proteinExistence type="inferred from homology"/>
<feature type="site" description="Lowers pKa of active site Tyr" evidence="6">
    <location>
        <position position="74"/>
    </location>
</feature>
<evidence type="ECO:0000256" key="1">
    <source>
        <dbReference type="ARBA" id="ARBA00007905"/>
    </source>
</evidence>
<dbReference type="PANTHER" id="PTHR43827">
    <property type="entry name" value="2,5-DIKETO-D-GLUCONIC ACID REDUCTASE"/>
    <property type="match status" value="1"/>
</dbReference>
<comment type="caution">
    <text evidence="8">The sequence shown here is derived from an EMBL/GenBank/DDBJ whole genome shotgun (WGS) entry which is preliminary data.</text>
</comment>
<dbReference type="PIRSF" id="PIRSF000097">
    <property type="entry name" value="AKR"/>
    <property type="match status" value="1"/>
</dbReference>